<reference evidence="3" key="2">
    <citation type="submission" date="2017-02" db="UniProtKB">
        <authorList>
            <consortium name="WormBaseParasite"/>
        </authorList>
    </citation>
    <scope>IDENTIFICATION</scope>
</reference>
<dbReference type="PANTHER" id="PTHR23021">
    <property type="entry name" value="SERPENTINE RECEPTOR, CLASS T"/>
    <property type="match status" value="1"/>
</dbReference>
<keyword evidence="1" id="KW-0472">Membrane</keyword>
<dbReference type="SUPFAM" id="SSF81321">
    <property type="entry name" value="Family A G protein-coupled receptor-like"/>
    <property type="match status" value="1"/>
</dbReference>
<organism evidence="2 3">
    <name type="scientific">Angiostrongylus cantonensis</name>
    <name type="common">Rat lungworm</name>
    <dbReference type="NCBI Taxonomy" id="6313"/>
    <lineage>
        <taxon>Eukaryota</taxon>
        <taxon>Metazoa</taxon>
        <taxon>Ecdysozoa</taxon>
        <taxon>Nematoda</taxon>
        <taxon>Chromadorea</taxon>
        <taxon>Rhabditida</taxon>
        <taxon>Rhabditina</taxon>
        <taxon>Rhabditomorpha</taxon>
        <taxon>Strongyloidea</taxon>
        <taxon>Metastrongylidae</taxon>
        <taxon>Angiostrongylus</taxon>
    </lineage>
</organism>
<keyword evidence="1" id="KW-1133">Transmembrane helix</keyword>
<evidence type="ECO:0000313" key="2">
    <source>
        <dbReference type="Proteomes" id="UP000035642"/>
    </source>
</evidence>
<evidence type="ECO:0000256" key="1">
    <source>
        <dbReference type="SAM" id="Phobius"/>
    </source>
</evidence>
<feature type="transmembrane region" description="Helical" evidence="1">
    <location>
        <begin position="60"/>
        <end position="83"/>
    </location>
</feature>
<dbReference type="Proteomes" id="UP000035642">
    <property type="component" value="Unassembled WGS sequence"/>
</dbReference>
<keyword evidence="2" id="KW-1185">Reference proteome</keyword>
<sequence>LEVQRNIFDINSNTVQFECETFRSFLNYLQLFIQSSLICMANLVAALIYVYMQFFYTPSFFVIIGHVCWQLSHGIPAFVYLFLNRTIHREVFHMLRIHKRQQSVAPRAITVSKMPGGTEG</sequence>
<keyword evidence="1" id="KW-0812">Transmembrane</keyword>
<dbReference type="AlphaFoldDB" id="A0A0K0DRF5"/>
<dbReference type="WBParaSite" id="ACAC_0001434401-mRNA-1">
    <property type="protein sequence ID" value="ACAC_0001434401-mRNA-1"/>
    <property type="gene ID" value="ACAC_0001434401"/>
</dbReference>
<feature type="transmembrane region" description="Helical" evidence="1">
    <location>
        <begin position="31"/>
        <end position="54"/>
    </location>
</feature>
<proteinExistence type="predicted"/>
<evidence type="ECO:0000313" key="3">
    <source>
        <dbReference type="WBParaSite" id="ACAC_0001434401-mRNA-1"/>
    </source>
</evidence>
<dbReference type="PANTHER" id="PTHR23021:SF11">
    <property type="entry name" value="SERPENTINE RECEPTOR, CLASS T"/>
    <property type="match status" value="1"/>
</dbReference>
<dbReference type="STRING" id="6313.A0A0K0DRF5"/>
<protein>
    <submittedName>
        <fullName evidence="3">7TM_GPCR_Srx domain-containing protein</fullName>
    </submittedName>
</protein>
<name>A0A0K0DRF5_ANGCA</name>
<dbReference type="InterPro" id="IPR019425">
    <property type="entry name" value="7TM_GPCR_serpentine_rcpt_Srt"/>
</dbReference>
<dbReference type="Pfam" id="PF10321">
    <property type="entry name" value="7TM_GPCR_Srt"/>
    <property type="match status" value="1"/>
</dbReference>
<accession>A0A0K0DRF5</accession>
<reference evidence="2" key="1">
    <citation type="submission" date="2012-09" db="EMBL/GenBank/DDBJ databases">
        <authorList>
            <person name="Martin A.A."/>
        </authorList>
    </citation>
    <scope>NUCLEOTIDE SEQUENCE</scope>
</reference>